<evidence type="ECO:0000313" key="2">
    <source>
        <dbReference type="EMBL" id="ORA99730.1"/>
    </source>
</evidence>
<evidence type="ECO:0000256" key="1">
    <source>
        <dbReference type="RuleBase" id="RU362001"/>
    </source>
</evidence>
<protein>
    <recommendedName>
        <fullName evidence="1">ESAT-6-like protein</fullName>
    </recommendedName>
</protein>
<dbReference type="Gene3D" id="1.10.287.1060">
    <property type="entry name" value="ESAT-6-like"/>
    <property type="match status" value="1"/>
</dbReference>
<dbReference type="Pfam" id="PF06013">
    <property type="entry name" value="WXG100"/>
    <property type="match status" value="1"/>
</dbReference>
<dbReference type="SUPFAM" id="SSF140453">
    <property type="entry name" value="EsxAB dimer-like"/>
    <property type="match status" value="1"/>
</dbReference>
<dbReference type="InterPro" id="IPR010310">
    <property type="entry name" value="T7SS_ESAT-6-like"/>
</dbReference>
<dbReference type="NCBIfam" id="TIGR03930">
    <property type="entry name" value="WXG100_ESAT6"/>
    <property type="match status" value="1"/>
</dbReference>
<comment type="caution">
    <text evidence="2">The sequence shown here is derived from an EMBL/GenBank/DDBJ whole genome shotgun (WGS) entry which is preliminary data.</text>
</comment>
<dbReference type="RefSeq" id="WP_083026736.1">
    <property type="nucleotide sequence ID" value="NZ_AP022589.1"/>
</dbReference>
<reference evidence="2 3" key="1">
    <citation type="submission" date="2017-02" db="EMBL/GenBank/DDBJ databases">
        <title>The new phylogeny of genus Mycobacterium.</title>
        <authorList>
            <person name="Tortoli E."/>
            <person name="Trovato A."/>
            <person name="Cirillo D.M."/>
        </authorList>
    </citation>
    <scope>NUCLEOTIDE SEQUENCE [LARGE SCALE GENOMIC DNA]</scope>
    <source>
        <strain evidence="2 3">DSM 45633</strain>
    </source>
</reference>
<comment type="similarity">
    <text evidence="1">Belongs to the WXG100 family.</text>
</comment>
<name>A0A7I7R2N3_9MYCO</name>
<organism evidence="2 3">
    <name type="scientific">Mycolicibacter minnesotensis</name>
    <dbReference type="NCBI Taxonomy" id="1118379"/>
    <lineage>
        <taxon>Bacteria</taxon>
        <taxon>Bacillati</taxon>
        <taxon>Actinomycetota</taxon>
        <taxon>Actinomycetes</taxon>
        <taxon>Mycobacteriales</taxon>
        <taxon>Mycobacteriaceae</taxon>
        <taxon>Mycolicibacter</taxon>
    </lineage>
</organism>
<dbReference type="OrthoDB" id="3387628at2"/>
<sequence>MDAALSYNFEEIDCAIRQEIHATAARLNTALADLRSQIAPLHQMWTREAADAYHAEQLRWHQAVSVLNQILVELGNAVRDGAADVADADRRAAGAWGR</sequence>
<dbReference type="EMBL" id="MVHZ01000014">
    <property type="protein sequence ID" value="ORA99730.1"/>
    <property type="molecule type" value="Genomic_DNA"/>
</dbReference>
<keyword evidence="3" id="KW-1185">Reference proteome</keyword>
<dbReference type="InterPro" id="IPR036689">
    <property type="entry name" value="ESAT-6-like_sf"/>
</dbReference>
<evidence type="ECO:0000313" key="3">
    <source>
        <dbReference type="Proteomes" id="UP000192320"/>
    </source>
</evidence>
<dbReference type="Proteomes" id="UP000192320">
    <property type="component" value="Unassembled WGS sequence"/>
</dbReference>
<accession>A0A7I7R2N3</accession>
<dbReference type="AlphaFoldDB" id="A0A7I7R2N3"/>
<proteinExistence type="inferred from homology"/>
<gene>
    <name evidence="2" type="ORF">BST33_13185</name>
</gene>